<keyword evidence="3 7" id="KW-0812">Transmembrane</keyword>
<dbReference type="Proteomes" id="UP001064489">
    <property type="component" value="Chromosome 8"/>
</dbReference>
<feature type="compositionally biased region" description="Polar residues" evidence="6">
    <location>
        <begin position="23"/>
        <end position="37"/>
    </location>
</feature>
<dbReference type="EMBL" id="JAJSOW010000103">
    <property type="protein sequence ID" value="KAI9174906.1"/>
    <property type="molecule type" value="Genomic_DNA"/>
</dbReference>
<keyword evidence="5 7" id="KW-0472">Membrane</keyword>
<comment type="caution">
    <text evidence="8">The sequence shown here is derived from an EMBL/GenBank/DDBJ whole genome shotgun (WGS) entry which is preliminary data.</text>
</comment>
<reference evidence="8" key="2">
    <citation type="submission" date="2023-02" db="EMBL/GenBank/DDBJ databases">
        <authorList>
            <person name="Swenson N.G."/>
            <person name="Wegrzyn J.L."/>
            <person name="Mcevoy S.L."/>
        </authorList>
    </citation>
    <scope>NUCLEOTIDE SEQUENCE</scope>
    <source>
        <strain evidence="8">91603</strain>
        <tissue evidence="8">Leaf</tissue>
    </source>
</reference>
<keyword evidence="9" id="KW-1185">Reference proteome</keyword>
<evidence type="ECO:0000256" key="2">
    <source>
        <dbReference type="ARBA" id="ARBA00010095"/>
    </source>
</evidence>
<feature type="transmembrane region" description="Helical" evidence="7">
    <location>
        <begin position="77"/>
        <end position="99"/>
    </location>
</feature>
<accession>A0AAD5NQS2</accession>
<evidence type="ECO:0000256" key="5">
    <source>
        <dbReference type="ARBA" id="ARBA00023136"/>
    </source>
</evidence>
<dbReference type="SMART" id="SM01398">
    <property type="entry name" value="Cornichon"/>
    <property type="match status" value="1"/>
</dbReference>
<evidence type="ECO:0000256" key="3">
    <source>
        <dbReference type="ARBA" id="ARBA00022692"/>
    </source>
</evidence>
<protein>
    <submittedName>
        <fullName evidence="8">Uncharacterized protein</fullName>
    </submittedName>
</protein>
<dbReference type="PANTHER" id="PTHR12290">
    <property type="entry name" value="CORNICHON-RELATED"/>
    <property type="match status" value="1"/>
</dbReference>
<evidence type="ECO:0000256" key="4">
    <source>
        <dbReference type="ARBA" id="ARBA00022989"/>
    </source>
</evidence>
<organism evidence="8 9">
    <name type="scientific">Acer negundo</name>
    <name type="common">Box elder</name>
    <dbReference type="NCBI Taxonomy" id="4023"/>
    <lineage>
        <taxon>Eukaryota</taxon>
        <taxon>Viridiplantae</taxon>
        <taxon>Streptophyta</taxon>
        <taxon>Embryophyta</taxon>
        <taxon>Tracheophyta</taxon>
        <taxon>Spermatophyta</taxon>
        <taxon>Magnoliopsida</taxon>
        <taxon>eudicotyledons</taxon>
        <taxon>Gunneridae</taxon>
        <taxon>Pentapetalae</taxon>
        <taxon>rosids</taxon>
        <taxon>malvids</taxon>
        <taxon>Sapindales</taxon>
        <taxon>Sapindaceae</taxon>
        <taxon>Hippocastanoideae</taxon>
        <taxon>Acereae</taxon>
        <taxon>Acer</taxon>
    </lineage>
</organism>
<feature type="transmembrane region" description="Helical" evidence="7">
    <location>
        <begin position="183"/>
        <end position="202"/>
    </location>
</feature>
<dbReference type="InterPro" id="IPR003377">
    <property type="entry name" value="Cornichon"/>
</dbReference>
<evidence type="ECO:0000313" key="9">
    <source>
        <dbReference type="Proteomes" id="UP001064489"/>
    </source>
</evidence>
<evidence type="ECO:0000313" key="8">
    <source>
        <dbReference type="EMBL" id="KAI9174906.1"/>
    </source>
</evidence>
<sequence length="212" mass="25078">MHSIPVPRYPVPRARYPVLRTSVPRTRTGPPSTSQLPSIEGVNKGGLNTPSAVIKDEQKGRSGTRRRRRRRRKMGDLYAWLVSFFFLIALLVLVVYQLMCLADLEFDYINPYDSSSRINKVILPEFITEGVLCFFYLITGHWFMSLLCVPYFYYNVRLYMRKQHLVDVTEIFNLLNWEKKQRLFKLAYLIFLLFLSIFWMIWCALEDSENDI</sequence>
<dbReference type="Pfam" id="PF03311">
    <property type="entry name" value="Cornichon"/>
    <property type="match status" value="1"/>
</dbReference>
<feature type="transmembrane region" description="Helical" evidence="7">
    <location>
        <begin position="134"/>
        <end position="154"/>
    </location>
</feature>
<gene>
    <name evidence="8" type="ORF">LWI28_024392</name>
</gene>
<comment type="similarity">
    <text evidence="2">Belongs to the cornichon family.</text>
</comment>
<proteinExistence type="inferred from homology"/>
<dbReference type="AlphaFoldDB" id="A0AAD5NQS2"/>
<dbReference type="GO" id="GO:0016020">
    <property type="term" value="C:membrane"/>
    <property type="evidence" value="ECO:0007669"/>
    <property type="project" value="UniProtKB-SubCell"/>
</dbReference>
<evidence type="ECO:0000256" key="6">
    <source>
        <dbReference type="SAM" id="MobiDB-lite"/>
    </source>
</evidence>
<reference evidence="8" key="1">
    <citation type="journal article" date="2022" name="Plant J.">
        <title>Strategies of tolerance reflected in two North American maple genomes.</title>
        <authorList>
            <person name="McEvoy S.L."/>
            <person name="Sezen U.U."/>
            <person name="Trouern-Trend A."/>
            <person name="McMahon S.M."/>
            <person name="Schaberg P.G."/>
            <person name="Yang J."/>
            <person name="Wegrzyn J.L."/>
            <person name="Swenson N.G."/>
        </authorList>
    </citation>
    <scope>NUCLEOTIDE SEQUENCE</scope>
    <source>
        <strain evidence="8">91603</strain>
    </source>
</reference>
<evidence type="ECO:0000256" key="1">
    <source>
        <dbReference type="ARBA" id="ARBA00004141"/>
    </source>
</evidence>
<evidence type="ECO:0000256" key="7">
    <source>
        <dbReference type="SAM" id="Phobius"/>
    </source>
</evidence>
<comment type="subcellular location">
    <subcellularLocation>
        <location evidence="1">Membrane</location>
        <topology evidence="1">Multi-pass membrane protein</topology>
    </subcellularLocation>
</comment>
<dbReference type="GO" id="GO:0016192">
    <property type="term" value="P:vesicle-mediated transport"/>
    <property type="evidence" value="ECO:0007669"/>
    <property type="project" value="InterPro"/>
</dbReference>
<feature type="region of interest" description="Disordered" evidence="6">
    <location>
        <begin position="20"/>
        <end position="68"/>
    </location>
</feature>
<name>A0AAD5NQS2_ACENE</name>
<keyword evidence="4 7" id="KW-1133">Transmembrane helix</keyword>